<proteinExistence type="inferred from homology"/>
<dbReference type="InterPro" id="IPR001173">
    <property type="entry name" value="Glyco_trans_2-like"/>
</dbReference>
<organism evidence="3 4">
    <name type="scientific">Bacillus cereus</name>
    <dbReference type="NCBI Taxonomy" id="1396"/>
    <lineage>
        <taxon>Bacteria</taxon>
        <taxon>Bacillati</taxon>
        <taxon>Bacillota</taxon>
        <taxon>Bacilli</taxon>
        <taxon>Bacillales</taxon>
        <taxon>Bacillaceae</taxon>
        <taxon>Bacillus</taxon>
        <taxon>Bacillus cereus group</taxon>
    </lineage>
</organism>
<dbReference type="Pfam" id="PF00535">
    <property type="entry name" value="Glycos_transf_2"/>
    <property type="match status" value="1"/>
</dbReference>
<dbReference type="Gene3D" id="3.90.550.10">
    <property type="entry name" value="Spore Coat Polysaccharide Biosynthesis Protein SpsA, Chain A"/>
    <property type="match status" value="1"/>
</dbReference>
<dbReference type="Proteomes" id="UP000321735">
    <property type="component" value="Chromosome"/>
</dbReference>
<dbReference type="RefSeq" id="WP_208743386.1">
    <property type="nucleotide sequence ID" value="NZ_CP031778.1"/>
</dbReference>
<comment type="similarity">
    <text evidence="1">Belongs to the glycosyltransferase 2 family.</text>
</comment>
<dbReference type="PANTHER" id="PTHR22916">
    <property type="entry name" value="GLYCOSYLTRANSFERASE"/>
    <property type="match status" value="1"/>
</dbReference>
<evidence type="ECO:0000256" key="1">
    <source>
        <dbReference type="ARBA" id="ARBA00006739"/>
    </source>
</evidence>
<protein>
    <submittedName>
        <fullName evidence="3">Glycosyltransferase</fullName>
    </submittedName>
</protein>
<sequence>MEKPLVSVLIPAIGNYINLELALTSVLLQTYTNIEIIIRDPSPTDTIQNLLEKDFLPYSTKITYIRDKKYMSKLNVLQELLRISNGEYINFLMEDDLFYPTKIERMMDYFLKDATNSIKLVTSYTASIDMHGDLITPRNGIKKKYEMDMQWDTIMSSNFILQNKDSVGGLSVPLFRKQDLILPIGYFAGHQFLKEIATASWLTLIAQGSFVLIGEELIFERKNPNPQKANIKVDLVTDWINIIKLTKKSGMIINKDTEKYLIQKILGWIDHLFLKKQSMLTTIERETIQSYREYLYGLQIID</sequence>
<dbReference type="GO" id="GO:0016758">
    <property type="term" value="F:hexosyltransferase activity"/>
    <property type="evidence" value="ECO:0007669"/>
    <property type="project" value="UniProtKB-ARBA"/>
</dbReference>
<evidence type="ECO:0000313" key="4">
    <source>
        <dbReference type="Proteomes" id="UP000321735"/>
    </source>
</evidence>
<accession>A0A9X7LY90</accession>
<dbReference type="SUPFAM" id="SSF53448">
    <property type="entry name" value="Nucleotide-diphospho-sugar transferases"/>
    <property type="match status" value="1"/>
</dbReference>
<evidence type="ECO:0000313" key="3">
    <source>
        <dbReference type="EMBL" id="QDZ73822.1"/>
    </source>
</evidence>
<reference evidence="3 4" key="1">
    <citation type="journal article" date="2019" name="Ecotoxicol. Environ. Saf.">
        <title>Microbial characterization of heavy metal resistant bacterial strains isolated from an electroplating wastewater treatment plant.</title>
        <authorList>
            <person name="Cai X."/>
            <person name="Zheng X."/>
            <person name="Zhang D."/>
            <person name="Iqbal W."/>
            <person name="Liu C."/>
            <person name="Yang B."/>
            <person name="Zhao X."/>
            <person name="Lu X."/>
            <person name="Mao Y."/>
        </authorList>
    </citation>
    <scope>NUCLEOTIDE SEQUENCE [LARGE SCALE GENOMIC DNA]</scope>
    <source>
        <strain evidence="3 4">Co1-1</strain>
    </source>
</reference>
<dbReference type="EMBL" id="CP031778">
    <property type="protein sequence ID" value="QDZ73822.1"/>
    <property type="molecule type" value="Genomic_DNA"/>
</dbReference>
<evidence type="ECO:0000259" key="2">
    <source>
        <dbReference type="Pfam" id="PF00535"/>
    </source>
</evidence>
<feature type="domain" description="Glycosyltransferase 2-like" evidence="2">
    <location>
        <begin position="7"/>
        <end position="115"/>
    </location>
</feature>
<name>A0A9X7LY90_BACCE</name>
<dbReference type="PANTHER" id="PTHR22916:SF3">
    <property type="entry name" value="UDP-GLCNAC:BETAGAL BETA-1,3-N-ACETYLGLUCOSAMINYLTRANSFERASE-LIKE PROTEIN 1"/>
    <property type="match status" value="1"/>
</dbReference>
<dbReference type="InterPro" id="IPR029044">
    <property type="entry name" value="Nucleotide-diphossugar_trans"/>
</dbReference>
<gene>
    <name evidence="3" type="ORF">D0437_12230</name>
</gene>
<dbReference type="AlphaFoldDB" id="A0A9X7LY90"/>